<reference evidence="1" key="1">
    <citation type="submission" date="2023-07" db="EMBL/GenBank/DDBJ databases">
        <title>Genome content predicts the carbon catabolic preferences of heterotrophic bacteria.</title>
        <authorList>
            <person name="Gralka M."/>
        </authorList>
    </citation>
    <scope>NUCLEOTIDE SEQUENCE</scope>
    <source>
        <strain evidence="1">F2M12</strain>
    </source>
</reference>
<proteinExistence type="predicted"/>
<accession>A0AAW7Z733</accession>
<organism evidence="1 2">
    <name type="scientific">Alteromonas stellipolaris</name>
    <dbReference type="NCBI Taxonomy" id="233316"/>
    <lineage>
        <taxon>Bacteria</taxon>
        <taxon>Pseudomonadati</taxon>
        <taxon>Pseudomonadota</taxon>
        <taxon>Gammaproteobacteria</taxon>
        <taxon>Alteromonadales</taxon>
        <taxon>Alteromonadaceae</taxon>
        <taxon>Alteromonas/Salinimonas group</taxon>
        <taxon>Alteromonas</taxon>
    </lineage>
</organism>
<dbReference type="Proteomes" id="UP001170717">
    <property type="component" value="Unassembled WGS sequence"/>
</dbReference>
<dbReference type="InterPro" id="IPR027417">
    <property type="entry name" value="P-loop_NTPase"/>
</dbReference>
<comment type="caution">
    <text evidence="1">The sequence shown here is derived from an EMBL/GenBank/DDBJ whole genome shotgun (WGS) entry which is preliminary data.</text>
</comment>
<evidence type="ECO:0000313" key="2">
    <source>
        <dbReference type="Proteomes" id="UP001170717"/>
    </source>
</evidence>
<dbReference type="RefSeq" id="WP_303539009.1">
    <property type="nucleotide sequence ID" value="NZ_JAUOQI010000019.1"/>
</dbReference>
<dbReference type="GO" id="GO:0016020">
    <property type="term" value="C:membrane"/>
    <property type="evidence" value="ECO:0007669"/>
    <property type="project" value="InterPro"/>
</dbReference>
<dbReference type="GO" id="GO:0008146">
    <property type="term" value="F:sulfotransferase activity"/>
    <property type="evidence" value="ECO:0007669"/>
    <property type="project" value="InterPro"/>
</dbReference>
<dbReference type="AlphaFoldDB" id="A0AAW7Z733"/>
<dbReference type="SUPFAM" id="SSF52540">
    <property type="entry name" value="P-loop containing nucleoside triphosphate hydrolases"/>
    <property type="match status" value="1"/>
</dbReference>
<sequence length="246" mass="29015">MPLFLNEEKSVLFLHIPKTGGTTIENWLSSTKEFKIQLFYGRPLEDTTVTPQHFGYETVSKLIGDFEESELFKFAIVRDPYERLVSEFFYRIKLKHLDLGRYPERLFSCWVVSVLKKAKRNPHLLDNHIRPQTYFTSSDVSIYKFEDGFERILGGVSEDIGVTAPATIDSHKVGTKKEVEWTDSAIAMVKEHYAADFIEFSYNNEKKSRKISNSLIDKLYFSYYELRKFSKDYYWKHKRNQKNRAN</sequence>
<dbReference type="Pfam" id="PF03567">
    <property type="entry name" value="Sulfotransfer_2"/>
    <property type="match status" value="1"/>
</dbReference>
<dbReference type="InterPro" id="IPR005331">
    <property type="entry name" value="Sulfotransferase"/>
</dbReference>
<protein>
    <submittedName>
        <fullName evidence="1">Sulfotransferase family 2 domain-containing protein</fullName>
    </submittedName>
</protein>
<gene>
    <name evidence="1" type="ORF">Q4527_18415</name>
</gene>
<evidence type="ECO:0000313" key="1">
    <source>
        <dbReference type="EMBL" id="MDO6579378.1"/>
    </source>
</evidence>
<dbReference type="Gene3D" id="3.40.50.300">
    <property type="entry name" value="P-loop containing nucleotide triphosphate hydrolases"/>
    <property type="match status" value="1"/>
</dbReference>
<name>A0AAW7Z733_9ALTE</name>
<dbReference type="EMBL" id="JAUOQI010000019">
    <property type="protein sequence ID" value="MDO6579378.1"/>
    <property type="molecule type" value="Genomic_DNA"/>
</dbReference>